<evidence type="ECO:0000256" key="3">
    <source>
        <dbReference type="ARBA" id="ARBA00022630"/>
    </source>
</evidence>
<keyword evidence="4" id="KW-0274">FAD</keyword>
<dbReference type="InterPro" id="IPR051169">
    <property type="entry name" value="NADH-Q_oxidoreductase"/>
</dbReference>
<dbReference type="STRING" id="910964.GEAM_1733"/>
<dbReference type="EC" id="1.6.99.3" evidence="8"/>
<proteinExistence type="inferred from homology"/>
<comment type="cofactor">
    <cofactor evidence="1">
        <name>FAD</name>
        <dbReference type="ChEBI" id="CHEBI:57692"/>
    </cofactor>
</comment>
<dbReference type="PRINTS" id="PR00368">
    <property type="entry name" value="FADPNR"/>
</dbReference>
<protein>
    <submittedName>
        <fullName evidence="8">NADH dehydrogenase</fullName>
        <ecNumber evidence="8">1.-.-.-</ecNumber>
        <ecNumber evidence="8">1.6.99.3</ecNumber>
    </submittedName>
</protein>
<evidence type="ECO:0000256" key="6">
    <source>
        <dbReference type="SAM" id="SignalP"/>
    </source>
</evidence>
<dbReference type="GO" id="GO:0003955">
    <property type="term" value="F:NAD(P)H dehydrogenase (quinone) activity"/>
    <property type="evidence" value="ECO:0007669"/>
    <property type="project" value="TreeGrafter"/>
</dbReference>
<reference evidence="8 9" key="1">
    <citation type="submission" date="2014-05" db="EMBL/GenBank/DDBJ databases">
        <title>ATOL: Assembling a taxonomically balanced genome-scale reconstruction of the evolutionary history of the Enterobacteriaceae.</title>
        <authorList>
            <person name="Plunkett G.III."/>
            <person name="Neeno-Eckwall E.C."/>
            <person name="Glasner J.D."/>
            <person name="Perna N.T."/>
        </authorList>
    </citation>
    <scope>NUCLEOTIDE SEQUENCE [LARGE SCALE GENOMIC DNA]</scope>
    <source>
        <strain evidence="8 9">ATCC 33852</strain>
    </source>
</reference>
<evidence type="ECO:0000313" key="8">
    <source>
        <dbReference type="EMBL" id="KFC81100.1"/>
    </source>
</evidence>
<comment type="similarity">
    <text evidence="2">Belongs to the NADH dehydrogenase family.</text>
</comment>
<feature type="chain" id="PRO_5001790931" evidence="6">
    <location>
        <begin position="22"/>
        <end position="400"/>
    </location>
</feature>
<dbReference type="eggNOG" id="COG1252">
    <property type="taxonomic scope" value="Bacteria"/>
</dbReference>
<keyword evidence="3" id="KW-0285">Flavoprotein</keyword>
<feature type="signal peptide" evidence="6">
    <location>
        <begin position="1"/>
        <end position="21"/>
    </location>
</feature>
<dbReference type="GO" id="GO:0019646">
    <property type="term" value="P:aerobic electron transport chain"/>
    <property type="evidence" value="ECO:0007669"/>
    <property type="project" value="TreeGrafter"/>
</dbReference>
<comment type="caution">
    <text evidence="8">The sequence shown here is derived from an EMBL/GenBank/DDBJ whole genome shotgun (WGS) entry which is preliminary data.</text>
</comment>
<sequence>MKQRILIVGSGFAGMWAAVSAARLAHLHQRDDINIQVLAPQPELRVRPRFYENNVASLVSPLAPLFASTGVEFIAGNAESIDDKEKKVLYRDEQGQLTSLSYDRLVLATGSNAKRFNVVGADQFAFDIDQLESAKVFEKHLQNLPLQPDSPQRNTLVVCGGGFTGIELATELPSRLKALFGEDTQTKVIVVERGSMIGGRYSQALREVIAQASQELGIEWRLNAEVSSIDETGVTLSDGSHIASSTVVWTVGVQANPLTEQLDAKRDNQGRLYVDENLQVVGLSGVYATGDVANAATDTLGNTALMTCQHAIQLGKFAGNNVVASLIDIAQLPYRQENYVTCLDLGSWGAVFTEGWDQQVKFVREEAKKIKVSITNELIYPPKAERDSAFAAADPLAPFV</sequence>
<evidence type="ECO:0000256" key="2">
    <source>
        <dbReference type="ARBA" id="ARBA00005272"/>
    </source>
</evidence>
<dbReference type="InterPro" id="IPR036188">
    <property type="entry name" value="FAD/NAD-bd_sf"/>
</dbReference>
<feature type="domain" description="FAD/NAD(P)-binding" evidence="7">
    <location>
        <begin position="4"/>
        <end position="313"/>
    </location>
</feature>
<evidence type="ECO:0000256" key="1">
    <source>
        <dbReference type="ARBA" id="ARBA00001974"/>
    </source>
</evidence>
<name>A0A085GBK5_EWIA3</name>
<dbReference type="SUPFAM" id="SSF51905">
    <property type="entry name" value="FAD/NAD(P)-binding domain"/>
    <property type="match status" value="1"/>
</dbReference>
<keyword evidence="6" id="KW-0732">Signal</keyword>
<dbReference type="GeneID" id="78380080"/>
<evidence type="ECO:0000256" key="4">
    <source>
        <dbReference type="ARBA" id="ARBA00022827"/>
    </source>
</evidence>
<dbReference type="Proteomes" id="UP000028640">
    <property type="component" value="Unassembled WGS sequence"/>
</dbReference>
<dbReference type="PANTHER" id="PTHR42913">
    <property type="entry name" value="APOPTOSIS-INDUCING FACTOR 1"/>
    <property type="match status" value="1"/>
</dbReference>
<accession>A0A085GBK5</accession>
<dbReference type="OrthoDB" id="9781621at2"/>
<dbReference type="EC" id="1.-.-.-" evidence="8"/>
<evidence type="ECO:0000256" key="5">
    <source>
        <dbReference type="ARBA" id="ARBA00023002"/>
    </source>
</evidence>
<dbReference type="PANTHER" id="PTHR42913:SF3">
    <property type="entry name" value="64 KDA MITOCHONDRIAL NADH DEHYDROGENASE (EUROFUNG)"/>
    <property type="match status" value="1"/>
</dbReference>
<dbReference type="Gene3D" id="3.50.50.100">
    <property type="match status" value="1"/>
</dbReference>
<dbReference type="RefSeq" id="WP_034790609.1">
    <property type="nucleotide sequence ID" value="NZ_JMPJ01000051.1"/>
</dbReference>
<dbReference type="EMBL" id="JMPJ01000051">
    <property type="protein sequence ID" value="KFC81100.1"/>
    <property type="molecule type" value="Genomic_DNA"/>
</dbReference>
<keyword evidence="5 8" id="KW-0560">Oxidoreductase</keyword>
<keyword evidence="9" id="KW-1185">Reference proteome</keyword>
<organism evidence="8 9">
    <name type="scientific">Ewingella americana (strain ATCC 33852 / DSM 4580 / CCUG 14506 / JCM 5911 / LMG 7869 / NCTC 12157 / CDC 1468-78)</name>
    <dbReference type="NCBI Taxonomy" id="910964"/>
    <lineage>
        <taxon>Bacteria</taxon>
        <taxon>Pseudomonadati</taxon>
        <taxon>Pseudomonadota</taxon>
        <taxon>Gammaproteobacteria</taxon>
        <taxon>Enterobacterales</taxon>
        <taxon>Yersiniaceae</taxon>
        <taxon>Ewingella</taxon>
    </lineage>
</organism>
<dbReference type="InterPro" id="IPR023753">
    <property type="entry name" value="FAD/NAD-binding_dom"/>
</dbReference>
<dbReference type="PRINTS" id="PR00469">
    <property type="entry name" value="PNDRDTASEII"/>
</dbReference>
<evidence type="ECO:0000313" key="9">
    <source>
        <dbReference type="Proteomes" id="UP000028640"/>
    </source>
</evidence>
<gene>
    <name evidence="8" type="ORF">GEAM_1733</name>
</gene>
<evidence type="ECO:0000259" key="7">
    <source>
        <dbReference type="Pfam" id="PF07992"/>
    </source>
</evidence>
<dbReference type="Pfam" id="PF07992">
    <property type="entry name" value="Pyr_redox_2"/>
    <property type="match status" value="1"/>
</dbReference>
<dbReference type="AlphaFoldDB" id="A0A085GBK5"/>